<evidence type="ECO:0008006" key="3">
    <source>
        <dbReference type="Google" id="ProtNLM"/>
    </source>
</evidence>
<gene>
    <name evidence="1" type="ORF">H8S65_12550</name>
</gene>
<evidence type="ECO:0000313" key="1">
    <source>
        <dbReference type="EMBL" id="MBC5633591.1"/>
    </source>
</evidence>
<name>A0ABR7DQC3_9BACT</name>
<comment type="caution">
    <text evidence="1">The sequence shown here is derived from an EMBL/GenBank/DDBJ whole genome shotgun (WGS) entry which is preliminary data.</text>
</comment>
<evidence type="ECO:0000313" key="2">
    <source>
        <dbReference type="Proteomes" id="UP000651475"/>
    </source>
</evidence>
<dbReference type="RefSeq" id="WP_186930300.1">
    <property type="nucleotide sequence ID" value="NZ_JACOOJ010000022.1"/>
</dbReference>
<protein>
    <recommendedName>
        <fullName evidence="3">Transcriptional regulator</fullName>
    </recommendedName>
</protein>
<accession>A0ABR7DQC3</accession>
<reference evidence="1 2" key="1">
    <citation type="submission" date="2020-08" db="EMBL/GenBank/DDBJ databases">
        <title>Genome public.</title>
        <authorList>
            <person name="Liu C."/>
            <person name="Sun Q."/>
        </authorList>
    </citation>
    <scope>NUCLEOTIDE SEQUENCE [LARGE SCALE GENOMIC DNA]</scope>
    <source>
        <strain evidence="1 2">NSJ-79</strain>
    </source>
</reference>
<keyword evidence="2" id="KW-1185">Reference proteome</keyword>
<organism evidence="1 2">
    <name type="scientific">Parabacteroides hominis</name>
    <dbReference type="NCBI Taxonomy" id="2763057"/>
    <lineage>
        <taxon>Bacteria</taxon>
        <taxon>Pseudomonadati</taxon>
        <taxon>Bacteroidota</taxon>
        <taxon>Bacteroidia</taxon>
        <taxon>Bacteroidales</taxon>
        <taxon>Tannerellaceae</taxon>
        <taxon>Parabacteroides</taxon>
    </lineage>
</organism>
<dbReference type="EMBL" id="JACOOJ010000022">
    <property type="protein sequence ID" value="MBC5633591.1"/>
    <property type="molecule type" value="Genomic_DNA"/>
</dbReference>
<proteinExistence type="predicted"/>
<sequence>MFLSEKAKKLIEILRDENTGGNEPTKSTICDAMSIILLMHQMHASATEEKEALIDALDVLVNYNELITELSKEKEI</sequence>
<dbReference type="Proteomes" id="UP000651475">
    <property type="component" value="Unassembled WGS sequence"/>
</dbReference>